<keyword evidence="3" id="KW-0732">Signal</keyword>
<feature type="signal peptide" evidence="3">
    <location>
        <begin position="1"/>
        <end position="28"/>
    </location>
</feature>
<dbReference type="OrthoDB" id="8063652at2759"/>
<keyword evidence="2" id="KW-0812">Transmembrane</keyword>
<feature type="compositionally biased region" description="Basic and acidic residues" evidence="1">
    <location>
        <begin position="306"/>
        <end position="324"/>
    </location>
</feature>
<dbReference type="FunCoup" id="B4N5C1">
    <property type="interactions" value="1"/>
</dbReference>
<evidence type="ECO:0000256" key="2">
    <source>
        <dbReference type="SAM" id="Phobius"/>
    </source>
</evidence>
<keyword evidence="2" id="KW-0472">Membrane</keyword>
<feature type="region of interest" description="Disordered" evidence="1">
    <location>
        <begin position="106"/>
        <end position="135"/>
    </location>
</feature>
<evidence type="ECO:0000256" key="1">
    <source>
        <dbReference type="SAM" id="MobiDB-lite"/>
    </source>
</evidence>
<name>B4N5C1_DROWI</name>
<reference evidence="4 5" key="1">
    <citation type="journal article" date="2007" name="Nature">
        <title>Evolution of genes and genomes on the Drosophila phylogeny.</title>
        <authorList>
            <consortium name="Drosophila 12 Genomes Consortium"/>
            <person name="Clark A.G."/>
            <person name="Eisen M.B."/>
            <person name="Smith D.R."/>
            <person name="Bergman C.M."/>
            <person name="Oliver B."/>
            <person name="Markow T.A."/>
            <person name="Kaufman T.C."/>
            <person name="Kellis M."/>
            <person name="Gelbart W."/>
            <person name="Iyer V.N."/>
            <person name="Pollard D.A."/>
            <person name="Sackton T.B."/>
            <person name="Larracuente A.M."/>
            <person name="Singh N.D."/>
            <person name="Abad J.P."/>
            <person name="Abt D.N."/>
            <person name="Adryan B."/>
            <person name="Aguade M."/>
            <person name="Akashi H."/>
            <person name="Anderson W.W."/>
            <person name="Aquadro C.F."/>
            <person name="Ardell D.H."/>
            <person name="Arguello R."/>
            <person name="Artieri C.G."/>
            <person name="Barbash D.A."/>
            <person name="Barker D."/>
            <person name="Barsanti P."/>
            <person name="Batterham P."/>
            <person name="Batzoglou S."/>
            <person name="Begun D."/>
            <person name="Bhutkar A."/>
            <person name="Blanco E."/>
            <person name="Bosak S.A."/>
            <person name="Bradley R.K."/>
            <person name="Brand A.D."/>
            <person name="Brent M.R."/>
            <person name="Brooks A.N."/>
            <person name="Brown R.H."/>
            <person name="Butlin R.K."/>
            <person name="Caggese C."/>
            <person name="Calvi B.R."/>
            <person name="Bernardo de Carvalho A."/>
            <person name="Caspi A."/>
            <person name="Castrezana S."/>
            <person name="Celniker S.E."/>
            <person name="Chang J.L."/>
            <person name="Chapple C."/>
            <person name="Chatterji S."/>
            <person name="Chinwalla A."/>
            <person name="Civetta A."/>
            <person name="Clifton S.W."/>
            <person name="Comeron J.M."/>
            <person name="Costello J.C."/>
            <person name="Coyne J.A."/>
            <person name="Daub J."/>
            <person name="David R.G."/>
            <person name="Delcher A.L."/>
            <person name="Delehaunty K."/>
            <person name="Do C.B."/>
            <person name="Ebling H."/>
            <person name="Edwards K."/>
            <person name="Eickbush T."/>
            <person name="Evans J.D."/>
            <person name="Filipski A."/>
            <person name="Findeiss S."/>
            <person name="Freyhult E."/>
            <person name="Fulton L."/>
            <person name="Fulton R."/>
            <person name="Garcia A.C."/>
            <person name="Gardiner A."/>
            <person name="Garfield D.A."/>
            <person name="Garvin B.E."/>
            <person name="Gibson G."/>
            <person name="Gilbert D."/>
            <person name="Gnerre S."/>
            <person name="Godfrey J."/>
            <person name="Good R."/>
            <person name="Gotea V."/>
            <person name="Gravely B."/>
            <person name="Greenberg A.J."/>
            <person name="Griffiths-Jones S."/>
            <person name="Gross S."/>
            <person name="Guigo R."/>
            <person name="Gustafson E.A."/>
            <person name="Haerty W."/>
            <person name="Hahn M.W."/>
            <person name="Halligan D.L."/>
            <person name="Halpern A.L."/>
            <person name="Halter G.M."/>
            <person name="Han M.V."/>
            <person name="Heger A."/>
            <person name="Hillier L."/>
            <person name="Hinrichs A.S."/>
            <person name="Holmes I."/>
            <person name="Hoskins R.A."/>
            <person name="Hubisz M.J."/>
            <person name="Hultmark D."/>
            <person name="Huntley M.A."/>
            <person name="Jaffe D.B."/>
            <person name="Jagadeeshan S."/>
            <person name="Jeck W.R."/>
            <person name="Johnson J."/>
            <person name="Jones C.D."/>
            <person name="Jordan W.C."/>
            <person name="Karpen G.H."/>
            <person name="Kataoka E."/>
            <person name="Keightley P.D."/>
            <person name="Kheradpour P."/>
            <person name="Kirkness E.F."/>
            <person name="Koerich L.B."/>
            <person name="Kristiansen K."/>
            <person name="Kudrna D."/>
            <person name="Kulathinal R.J."/>
            <person name="Kumar S."/>
            <person name="Kwok R."/>
            <person name="Lander E."/>
            <person name="Langley C.H."/>
            <person name="Lapoint R."/>
            <person name="Lazzaro B.P."/>
            <person name="Lee S.J."/>
            <person name="Levesque L."/>
            <person name="Li R."/>
            <person name="Lin C.F."/>
            <person name="Lin M.F."/>
            <person name="Lindblad-Toh K."/>
            <person name="Llopart A."/>
            <person name="Long M."/>
            <person name="Low L."/>
            <person name="Lozovsky E."/>
            <person name="Lu J."/>
            <person name="Luo M."/>
            <person name="Machado C.A."/>
            <person name="Makalowski W."/>
            <person name="Marzo M."/>
            <person name="Matsuda M."/>
            <person name="Matzkin L."/>
            <person name="McAllister B."/>
            <person name="McBride C.S."/>
            <person name="McKernan B."/>
            <person name="McKernan K."/>
            <person name="Mendez-Lago M."/>
            <person name="Minx P."/>
            <person name="Mollenhauer M.U."/>
            <person name="Montooth K."/>
            <person name="Mount S.M."/>
            <person name="Mu X."/>
            <person name="Myers E."/>
            <person name="Negre B."/>
            <person name="Newfeld S."/>
            <person name="Nielsen R."/>
            <person name="Noor M.A."/>
            <person name="O'Grady P."/>
            <person name="Pachter L."/>
            <person name="Papaceit M."/>
            <person name="Parisi M.J."/>
            <person name="Parisi M."/>
            <person name="Parts L."/>
            <person name="Pedersen J.S."/>
            <person name="Pesole G."/>
            <person name="Phillippy A.M."/>
            <person name="Ponting C.P."/>
            <person name="Pop M."/>
            <person name="Porcelli D."/>
            <person name="Powell J.R."/>
            <person name="Prohaska S."/>
            <person name="Pruitt K."/>
            <person name="Puig M."/>
            <person name="Quesneville H."/>
            <person name="Ram K.R."/>
            <person name="Rand D."/>
            <person name="Rasmussen M.D."/>
            <person name="Reed L.K."/>
            <person name="Reenan R."/>
            <person name="Reily A."/>
            <person name="Remington K.A."/>
            <person name="Rieger T.T."/>
            <person name="Ritchie M.G."/>
            <person name="Robin C."/>
            <person name="Rogers Y.H."/>
            <person name="Rohde C."/>
            <person name="Rozas J."/>
            <person name="Rubenfield M.J."/>
            <person name="Ruiz A."/>
            <person name="Russo S."/>
            <person name="Salzberg S.L."/>
            <person name="Sanchez-Gracia A."/>
            <person name="Saranga D.J."/>
            <person name="Sato H."/>
            <person name="Schaeffer S.W."/>
            <person name="Schatz M.C."/>
            <person name="Schlenke T."/>
            <person name="Schwartz R."/>
            <person name="Segarra C."/>
            <person name="Singh R.S."/>
            <person name="Sirot L."/>
            <person name="Sirota M."/>
            <person name="Sisneros N.B."/>
            <person name="Smith C.D."/>
            <person name="Smith T.F."/>
            <person name="Spieth J."/>
            <person name="Stage D.E."/>
            <person name="Stark A."/>
            <person name="Stephan W."/>
            <person name="Strausberg R.L."/>
            <person name="Strempel S."/>
            <person name="Sturgill D."/>
            <person name="Sutton G."/>
            <person name="Sutton G.G."/>
            <person name="Tao W."/>
            <person name="Teichmann S."/>
            <person name="Tobari Y.N."/>
            <person name="Tomimura Y."/>
            <person name="Tsolas J.M."/>
            <person name="Valente V.L."/>
            <person name="Venter E."/>
            <person name="Venter J.C."/>
            <person name="Vicario S."/>
            <person name="Vieira F.G."/>
            <person name="Vilella A.J."/>
            <person name="Villasante A."/>
            <person name="Walenz B."/>
            <person name="Wang J."/>
            <person name="Wasserman M."/>
            <person name="Watts T."/>
            <person name="Wilson D."/>
            <person name="Wilson R.K."/>
            <person name="Wing R.A."/>
            <person name="Wolfner M.F."/>
            <person name="Wong A."/>
            <person name="Wong G.K."/>
            <person name="Wu C.I."/>
            <person name="Wu G."/>
            <person name="Yamamoto D."/>
            <person name="Yang H.P."/>
            <person name="Yang S.P."/>
            <person name="Yorke J.A."/>
            <person name="Yoshida K."/>
            <person name="Zdobnov E."/>
            <person name="Zhang P."/>
            <person name="Zhang Y."/>
            <person name="Zimin A.V."/>
            <person name="Baldwin J."/>
            <person name="Abdouelleil A."/>
            <person name="Abdulkadir J."/>
            <person name="Abebe A."/>
            <person name="Abera B."/>
            <person name="Abreu J."/>
            <person name="Acer S.C."/>
            <person name="Aftuck L."/>
            <person name="Alexander A."/>
            <person name="An P."/>
            <person name="Anderson E."/>
            <person name="Anderson S."/>
            <person name="Arachi H."/>
            <person name="Azer M."/>
            <person name="Bachantsang P."/>
            <person name="Barry A."/>
            <person name="Bayul T."/>
            <person name="Berlin A."/>
            <person name="Bessette D."/>
            <person name="Bloom T."/>
            <person name="Blye J."/>
            <person name="Boguslavskiy L."/>
            <person name="Bonnet C."/>
            <person name="Boukhgalter B."/>
            <person name="Bourzgui I."/>
            <person name="Brown A."/>
            <person name="Cahill P."/>
            <person name="Channer S."/>
            <person name="Cheshatsang Y."/>
            <person name="Chuda L."/>
            <person name="Citroen M."/>
            <person name="Collymore A."/>
            <person name="Cooke P."/>
            <person name="Costello M."/>
            <person name="D'Aco K."/>
            <person name="Daza R."/>
            <person name="De Haan G."/>
            <person name="DeGray S."/>
            <person name="DeMaso C."/>
            <person name="Dhargay N."/>
            <person name="Dooley K."/>
            <person name="Dooley E."/>
            <person name="Doricent M."/>
            <person name="Dorje P."/>
            <person name="Dorjee K."/>
            <person name="Dupes A."/>
            <person name="Elong R."/>
            <person name="Falk J."/>
            <person name="Farina A."/>
            <person name="Faro S."/>
            <person name="Ferguson D."/>
            <person name="Fisher S."/>
            <person name="Foley C.D."/>
            <person name="Franke A."/>
            <person name="Friedrich D."/>
            <person name="Gadbois L."/>
            <person name="Gearin G."/>
            <person name="Gearin C.R."/>
            <person name="Giannoukos G."/>
            <person name="Goode T."/>
            <person name="Graham J."/>
            <person name="Grandbois E."/>
            <person name="Grewal S."/>
            <person name="Gyaltsen K."/>
            <person name="Hafez N."/>
            <person name="Hagos B."/>
            <person name="Hall J."/>
            <person name="Henson C."/>
            <person name="Hollinger A."/>
            <person name="Honan T."/>
            <person name="Huard M.D."/>
            <person name="Hughes L."/>
            <person name="Hurhula B."/>
            <person name="Husby M.E."/>
            <person name="Kamat A."/>
            <person name="Kanga B."/>
            <person name="Kashin S."/>
            <person name="Khazanovich D."/>
            <person name="Kisner P."/>
            <person name="Lance K."/>
            <person name="Lara M."/>
            <person name="Lee W."/>
            <person name="Lennon N."/>
            <person name="Letendre F."/>
            <person name="LeVine R."/>
            <person name="Lipovsky A."/>
            <person name="Liu X."/>
            <person name="Liu J."/>
            <person name="Liu S."/>
            <person name="Lokyitsang T."/>
            <person name="Lokyitsang Y."/>
            <person name="Lubonja R."/>
            <person name="Lui A."/>
            <person name="MacDonald P."/>
            <person name="Magnisalis V."/>
            <person name="Maru K."/>
            <person name="Matthews C."/>
            <person name="McCusker W."/>
            <person name="McDonough S."/>
            <person name="Mehta T."/>
            <person name="Meldrim J."/>
            <person name="Meneus L."/>
            <person name="Mihai O."/>
            <person name="Mihalev A."/>
            <person name="Mihova T."/>
            <person name="Mittelman R."/>
            <person name="Mlenga V."/>
            <person name="Montmayeur A."/>
            <person name="Mulrain L."/>
            <person name="Navidi A."/>
            <person name="Naylor J."/>
            <person name="Negash T."/>
            <person name="Nguyen T."/>
            <person name="Nguyen N."/>
            <person name="Nicol R."/>
            <person name="Norbu C."/>
            <person name="Norbu N."/>
            <person name="Novod N."/>
            <person name="O'Neill B."/>
            <person name="Osman S."/>
            <person name="Markiewicz E."/>
            <person name="Oyono O.L."/>
            <person name="Patti C."/>
            <person name="Phunkhang P."/>
            <person name="Pierre F."/>
            <person name="Priest M."/>
            <person name="Raghuraman S."/>
            <person name="Rege F."/>
            <person name="Reyes R."/>
            <person name="Rise C."/>
            <person name="Rogov P."/>
            <person name="Ross K."/>
            <person name="Ryan E."/>
            <person name="Settipalli S."/>
            <person name="Shea T."/>
            <person name="Sherpa N."/>
            <person name="Shi L."/>
            <person name="Shih D."/>
            <person name="Sparrow T."/>
            <person name="Spaulding J."/>
            <person name="Stalker J."/>
            <person name="Stange-Thomann N."/>
            <person name="Stavropoulos S."/>
            <person name="Stone C."/>
            <person name="Strader C."/>
            <person name="Tesfaye S."/>
            <person name="Thomson T."/>
            <person name="Thoulutsang Y."/>
            <person name="Thoulutsang D."/>
            <person name="Topham K."/>
            <person name="Topping I."/>
            <person name="Tsamla T."/>
            <person name="Vassiliev H."/>
            <person name="Vo A."/>
            <person name="Wangchuk T."/>
            <person name="Wangdi T."/>
            <person name="Weiand M."/>
            <person name="Wilkinson J."/>
            <person name="Wilson A."/>
            <person name="Yadav S."/>
            <person name="Young G."/>
            <person name="Yu Q."/>
            <person name="Zembek L."/>
            <person name="Zhong D."/>
            <person name="Zimmer A."/>
            <person name="Zwirko Z."/>
            <person name="Jaffe D.B."/>
            <person name="Alvarez P."/>
            <person name="Brockman W."/>
            <person name="Butler J."/>
            <person name="Chin C."/>
            <person name="Gnerre S."/>
            <person name="Grabherr M."/>
            <person name="Kleber M."/>
            <person name="Mauceli E."/>
            <person name="MacCallum I."/>
        </authorList>
    </citation>
    <scope>NUCLEOTIDE SEQUENCE [LARGE SCALE GENOMIC DNA]</scope>
    <source>
        <strain evidence="5">Tucson 14030-0811.24</strain>
    </source>
</reference>
<protein>
    <submittedName>
        <fullName evidence="4">GK20546</fullName>
    </submittedName>
</protein>
<sequence length="661" mass="77420">MWQRRNAESVRNFVIFLLILQNCGQARTQQEERRDGLAKLEFSGIGGRHKQREPNPVPVLDQKQESEPEPEQEQEQEQEALYVFNFAKIYETLYTRLLQAVASSNTSKSNSNINISNNNNNNNNNNSNVQNFKGRGLRPLHQPQLLWKPVQSVAPPVRQFVLITTKKPFHILEQLQQDLHEKLKRTTTVKPFSVLQQLDLEQQALALAKANSSFNVMQALQMEEKLRDRLTTTVKPFHMLAQLNHDQEQADKRTTTIKPFHPINALKQEAIQQHLAKLQKGEEMQAEEVEEEGFEILQPVASSEPQEQHKSEDVPKEQTRAKESQKRKRKRIRRRRKRIRRRRKRTRRRRRKKRKKKRNKRKKKKYKGQKDKKKRKKRKDKRKKKPMEVVAPVLGQPGQVIFANPTKQPHHYHYPHSHPYPNGQGYPYPMPMPMPMPMPTDMMITSTTKRPATTTTTLRPFNKIKYILRHNSIFKKKKKEYLSHVGHVLYPFIKFVAFFTVLNPFTLGVFLFTLVSPVVFGFLGFVALSVLVKPFLHLVFGVKRNVDYIHRKQWLANRQAEKLKLALRPVTIHKHYYQKPQHSSPPLKLRPVADWRRQIAKPGTGPLPGPGPGPLIRPRPPPLPPPFRLHHNPLLPDQRKVLEDDDFEDYDGHHGWQTKIL</sequence>
<dbReference type="PhylomeDB" id="B4N5C1"/>
<dbReference type="AlphaFoldDB" id="B4N5C1"/>
<feature type="chain" id="PRO_5002816426" evidence="3">
    <location>
        <begin position="29"/>
        <end position="661"/>
    </location>
</feature>
<dbReference type="HOGENOM" id="CLU_036544_0_0_1"/>
<dbReference type="eggNOG" id="ENOG502RJ8Z">
    <property type="taxonomic scope" value="Eukaryota"/>
</dbReference>
<dbReference type="Proteomes" id="UP000007798">
    <property type="component" value="Unassembled WGS sequence"/>
</dbReference>
<evidence type="ECO:0000313" key="4">
    <source>
        <dbReference type="EMBL" id="EDW79560.1"/>
    </source>
</evidence>
<dbReference type="InParanoid" id="B4N5C1"/>
<feature type="region of interest" description="Disordered" evidence="1">
    <location>
        <begin position="42"/>
        <end position="77"/>
    </location>
</feature>
<dbReference type="EMBL" id="CH964101">
    <property type="protein sequence ID" value="EDW79560.1"/>
    <property type="molecule type" value="Genomic_DNA"/>
</dbReference>
<proteinExistence type="predicted"/>
<feature type="transmembrane region" description="Helical" evidence="2">
    <location>
        <begin position="481"/>
        <end position="502"/>
    </location>
</feature>
<feature type="region of interest" description="Disordered" evidence="1">
    <location>
        <begin position="600"/>
        <end position="627"/>
    </location>
</feature>
<feature type="compositionally biased region" description="Acidic residues" evidence="1">
    <location>
        <begin position="67"/>
        <end position="77"/>
    </location>
</feature>
<keyword evidence="5" id="KW-1185">Reference proteome</keyword>
<evidence type="ECO:0000313" key="5">
    <source>
        <dbReference type="Proteomes" id="UP000007798"/>
    </source>
</evidence>
<feature type="transmembrane region" description="Helical" evidence="2">
    <location>
        <begin position="509"/>
        <end position="532"/>
    </location>
</feature>
<feature type="compositionally biased region" description="Pro residues" evidence="1">
    <location>
        <begin position="605"/>
        <end position="627"/>
    </location>
</feature>
<keyword evidence="2" id="KW-1133">Transmembrane helix</keyword>
<feature type="region of interest" description="Disordered" evidence="1">
    <location>
        <begin position="299"/>
        <end position="388"/>
    </location>
</feature>
<accession>B4N5C1</accession>
<feature type="compositionally biased region" description="Low complexity" evidence="1">
    <location>
        <begin position="106"/>
        <end position="128"/>
    </location>
</feature>
<feature type="compositionally biased region" description="Basic residues" evidence="1">
    <location>
        <begin position="325"/>
        <end position="385"/>
    </location>
</feature>
<evidence type="ECO:0000256" key="3">
    <source>
        <dbReference type="SAM" id="SignalP"/>
    </source>
</evidence>
<gene>
    <name evidence="4" type="primary">Dwil\GK20546</name>
    <name evidence="4" type="ORF">Dwil_GK20546</name>
</gene>
<organism evidence="5">
    <name type="scientific">Drosophila willistoni</name>
    <name type="common">Fruit fly</name>
    <dbReference type="NCBI Taxonomy" id="7260"/>
    <lineage>
        <taxon>Eukaryota</taxon>
        <taxon>Metazoa</taxon>
        <taxon>Ecdysozoa</taxon>
        <taxon>Arthropoda</taxon>
        <taxon>Hexapoda</taxon>
        <taxon>Insecta</taxon>
        <taxon>Pterygota</taxon>
        <taxon>Neoptera</taxon>
        <taxon>Endopterygota</taxon>
        <taxon>Diptera</taxon>
        <taxon>Brachycera</taxon>
        <taxon>Muscomorpha</taxon>
        <taxon>Ephydroidea</taxon>
        <taxon>Drosophilidae</taxon>
        <taxon>Drosophila</taxon>
        <taxon>Sophophora</taxon>
    </lineage>
</organism>